<reference evidence="2 3" key="1">
    <citation type="journal article" date="2014" name="PLoS ONE">
        <title>Genome Sequence of Candidatus Nitrososphaera evergladensis from Group I.1b Enriched from Everglades Soil Reveals Novel Genomic Features of the Ammonia-Oxidizing Archaea.</title>
        <authorList>
            <person name="Zhalnina K.V."/>
            <person name="Dias R."/>
            <person name="Leonard M.T."/>
            <person name="Dorr de Quadros P."/>
            <person name="Camargo F.A."/>
            <person name="Drew J.C."/>
            <person name="Farmerie W.G."/>
            <person name="Daroub S.H."/>
            <person name="Triplett E.W."/>
        </authorList>
    </citation>
    <scope>NUCLEOTIDE SEQUENCE [LARGE SCALE GENOMIC DNA]</scope>
    <source>
        <strain evidence="2 3">SR1</strain>
    </source>
</reference>
<name>A0A075MUE1_9ARCH</name>
<dbReference type="GeneID" id="41598458"/>
<evidence type="ECO:0000313" key="3">
    <source>
        <dbReference type="Proteomes" id="UP000028194"/>
    </source>
</evidence>
<gene>
    <name evidence="2" type="ORF">NTE_02769</name>
</gene>
<sequence>MSSEYEQNVGQLLAEKKAELEELAKNPKENAVKISQLTLEIDSLEAMYENYNLGLNVFRRAQGGRAGLRE</sequence>
<organism evidence="2 3">
    <name type="scientific">Candidatus Nitrososphaera evergladensis SR1</name>
    <dbReference type="NCBI Taxonomy" id="1459636"/>
    <lineage>
        <taxon>Archaea</taxon>
        <taxon>Nitrososphaerota</taxon>
        <taxon>Nitrososphaeria</taxon>
        <taxon>Nitrososphaerales</taxon>
        <taxon>Nitrososphaeraceae</taxon>
        <taxon>Nitrososphaera</taxon>
    </lineage>
</organism>
<dbReference type="eggNOG" id="arCOG08785">
    <property type="taxonomic scope" value="Archaea"/>
</dbReference>
<dbReference type="OrthoDB" id="10149at2157"/>
<accession>A0A075MUE1</accession>
<protein>
    <submittedName>
        <fullName evidence="2">Uncharacterized protein</fullName>
    </submittedName>
</protein>
<dbReference type="STRING" id="1459636.NTE_02769"/>
<keyword evidence="3" id="KW-1185">Reference proteome</keyword>
<dbReference type="EMBL" id="CP007174">
    <property type="protein sequence ID" value="AIF84810.1"/>
    <property type="molecule type" value="Genomic_DNA"/>
</dbReference>
<dbReference type="AlphaFoldDB" id="A0A075MUE1"/>
<dbReference type="RefSeq" id="WP_148701319.1">
    <property type="nucleotide sequence ID" value="NZ_CP007174.1"/>
</dbReference>
<evidence type="ECO:0000256" key="1">
    <source>
        <dbReference type="SAM" id="Coils"/>
    </source>
</evidence>
<proteinExistence type="predicted"/>
<dbReference type="KEGG" id="nev:NTE_02769"/>
<evidence type="ECO:0000313" key="2">
    <source>
        <dbReference type="EMBL" id="AIF84810.1"/>
    </source>
</evidence>
<dbReference type="HOGENOM" id="CLU_2747970_0_0_2"/>
<feature type="coiled-coil region" evidence="1">
    <location>
        <begin position="6"/>
        <end position="54"/>
    </location>
</feature>
<keyword evidence="1" id="KW-0175">Coiled coil</keyword>
<dbReference type="Proteomes" id="UP000028194">
    <property type="component" value="Chromosome"/>
</dbReference>